<evidence type="ECO:0000256" key="2">
    <source>
        <dbReference type="ARBA" id="ARBA00022729"/>
    </source>
</evidence>
<dbReference type="AlphaFoldDB" id="A0A6P1ZD07"/>
<proteinExistence type="predicted"/>
<dbReference type="InterPro" id="IPR011330">
    <property type="entry name" value="Glyco_hydro/deAcase_b/a-brl"/>
</dbReference>
<dbReference type="GO" id="GO:0005975">
    <property type="term" value="P:carbohydrate metabolic process"/>
    <property type="evidence" value="ECO:0007669"/>
    <property type="project" value="InterPro"/>
</dbReference>
<organism evidence="5 6">
    <name type="scientific">Oceanidesulfovibrio marinus</name>
    <dbReference type="NCBI Taxonomy" id="370038"/>
    <lineage>
        <taxon>Bacteria</taxon>
        <taxon>Pseudomonadati</taxon>
        <taxon>Thermodesulfobacteriota</taxon>
        <taxon>Desulfovibrionia</taxon>
        <taxon>Desulfovibrionales</taxon>
        <taxon>Desulfovibrionaceae</taxon>
        <taxon>Oceanidesulfovibrio</taxon>
    </lineage>
</organism>
<evidence type="ECO:0000313" key="7">
    <source>
        <dbReference type="Proteomes" id="UP000503251"/>
    </source>
</evidence>
<keyword evidence="7" id="KW-1185">Reference proteome</keyword>
<dbReference type="InterPro" id="IPR051398">
    <property type="entry name" value="Polysacch_Deacetylase"/>
</dbReference>
<dbReference type="PROSITE" id="PS51677">
    <property type="entry name" value="NODB"/>
    <property type="match status" value="1"/>
</dbReference>
<dbReference type="CDD" id="cd10918">
    <property type="entry name" value="CE4_NodB_like_5s_6s"/>
    <property type="match status" value="1"/>
</dbReference>
<gene>
    <name evidence="5" type="ORF">DQK91_16300</name>
    <name evidence="4" type="ORF">E8L03_01810</name>
</gene>
<dbReference type="Gene3D" id="3.20.20.370">
    <property type="entry name" value="Glycoside hydrolase/deacetylase"/>
    <property type="match status" value="1"/>
</dbReference>
<reference evidence="4 7" key="2">
    <citation type="submission" date="2019-04" db="EMBL/GenBank/DDBJ databases">
        <title>Isolation and culture of sulfate reducing bacteria from the cold seep of the South China Sea.</title>
        <authorList>
            <person name="Sun C."/>
            <person name="Liu R."/>
        </authorList>
    </citation>
    <scope>NUCLEOTIDE SEQUENCE [LARGE SCALE GENOMIC DNA]</scope>
    <source>
        <strain evidence="4 7">CS1</strain>
    </source>
</reference>
<name>A0A6P1ZD07_9BACT</name>
<dbReference type="GO" id="GO:0016810">
    <property type="term" value="F:hydrolase activity, acting on carbon-nitrogen (but not peptide) bonds"/>
    <property type="evidence" value="ECO:0007669"/>
    <property type="project" value="InterPro"/>
</dbReference>
<dbReference type="PANTHER" id="PTHR34216">
    <property type="match status" value="1"/>
</dbReference>
<feature type="domain" description="NodB homology" evidence="3">
    <location>
        <begin position="74"/>
        <end position="250"/>
    </location>
</feature>
<evidence type="ECO:0000313" key="6">
    <source>
        <dbReference type="Proteomes" id="UP000434052"/>
    </source>
</evidence>
<dbReference type="SUPFAM" id="SSF88713">
    <property type="entry name" value="Glycoside hydrolase/deacetylase"/>
    <property type="match status" value="1"/>
</dbReference>
<evidence type="ECO:0000313" key="5">
    <source>
        <dbReference type="EMBL" id="TVM32149.1"/>
    </source>
</evidence>
<dbReference type="GO" id="GO:0005576">
    <property type="term" value="C:extracellular region"/>
    <property type="evidence" value="ECO:0007669"/>
    <property type="project" value="UniProtKB-SubCell"/>
</dbReference>
<dbReference type="Proteomes" id="UP000434052">
    <property type="component" value="Unassembled WGS sequence"/>
</dbReference>
<sequence>MGSFISRLLQSFNAIPILMYHRIADLAPGEDDGLCVSPAAFARQMESLHKRDVETVTMGAYRSKMRGPLGRGGRQVAITFDDGYLDNYANAFPVLARLGMTATIFLATGRVGGRSDWQGGGDKALLTWDMAREMSDDGISFQSHTHTHCDLTRCNEAQTSEELERSRKTLEDALGAPVEHLAYPYGAYDDRVAARTRQAGYATACAAGMSEGGAWALPRIAMGARTGPARFALASRPWAETLRRLKCPLD</sequence>
<dbReference type="Pfam" id="PF01522">
    <property type="entry name" value="Polysacc_deac_1"/>
    <property type="match status" value="1"/>
</dbReference>
<dbReference type="Proteomes" id="UP000503251">
    <property type="component" value="Chromosome"/>
</dbReference>
<reference evidence="5 6" key="1">
    <citation type="submission" date="2018-06" db="EMBL/GenBank/DDBJ databases">
        <title>Complete genome of Desulfovibrio marinus P48SEP.</title>
        <authorList>
            <person name="Crispim J.S."/>
            <person name="Vidigal P.M.P."/>
            <person name="Silva L.C.F."/>
            <person name="Araujo L.C."/>
            <person name="Laguardia C.N."/>
            <person name="Dias R.S."/>
            <person name="Sousa M.P."/>
            <person name="Paula S.O."/>
            <person name="Silva C."/>
        </authorList>
    </citation>
    <scope>NUCLEOTIDE SEQUENCE [LARGE SCALE GENOMIC DNA]</scope>
    <source>
        <strain evidence="5 6">P48SEP</strain>
    </source>
</reference>
<comment type="subcellular location">
    <subcellularLocation>
        <location evidence="1">Secreted</location>
    </subcellularLocation>
</comment>
<dbReference type="InterPro" id="IPR002509">
    <property type="entry name" value="NODB_dom"/>
</dbReference>
<dbReference type="RefSeq" id="WP_144306456.1">
    <property type="nucleotide sequence ID" value="NZ_CP039543.1"/>
</dbReference>
<evidence type="ECO:0000259" key="3">
    <source>
        <dbReference type="PROSITE" id="PS51677"/>
    </source>
</evidence>
<dbReference type="PANTHER" id="PTHR34216:SF3">
    <property type="entry name" value="POLY-BETA-1,6-N-ACETYL-D-GLUCOSAMINE N-DEACETYLASE"/>
    <property type="match status" value="1"/>
</dbReference>
<accession>A0A6P1ZD07</accession>
<dbReference type="OrthoDB" id="9776235at2"/>
<evidence type="ECO:0000313" key="4">
    <source>
        <dbReference type="EMBL" id="QJT07739.1"/>
    </source>
</evidence>
<evidence type="ECO:0000256" key="1">
    <source>
        <dbReference type="ARBA" id="ARBA00004613"/>
    </source>
</evidence>
<keyword evidence="2" id="KW-0732">Signal</keyword>
<dbReference type="EMBL" id="QMIF01000012">
    <property type="protein sequence ID" value="TVM32149.1"/>
    <property type="molecule type" value="Genomic_DNA"/>
</dbReference>
<protein>
    <submittedName>
        <fullName evidence="5">Polysaccharide deacetylase family protein</fullName>
    </submittedName>
</protein>
<dbReference type="EMBL" id="CP039543">
    <property type="protein sequence ID" value="QJT07739.1"/>
    <property type="molecule type" value="Genomic_DNA"/>
</dbReference>